<keyword evidence="3" id="KW-1185">Reference proteome</keyword>
<evidence type="ECO:0000256" key="1">
    <source>
        <dbReference type="SAM" id="Phobius"/>
    </source>
</evidence>
<keyword evidence="1" id="KW-0472">Membrane</keyword>
<dbReference type="Pfam" id="PF14808">
    <property type="entry name" value="TMEM164"/>
    <property type="match status" value="1"/>
</dbReference>
<dbReference type="NCBIfam" id="TIGR02206">
    <property type="entry name" value="intg_mem_TP0381"/>
    <property type="match status" value="1"/>
</dbReference>
<feature type="transmembrane region" description="Helical" evidence="1">
    <location>
        <begin position="98"/>
        <end position="117"/>
    </location>
</feature>
<comment type="caution">
    <text evidence="2">The sequence shown here is derived from an EMBL/GenBank/DDBJ whole genome shotgun (WGS) entry which is preliminary data.</text>
</comment>
<dbReference type="AlphaFoldDB" id="A0A969TX16"/>
<reference evidence="2 3" key="1">
    <citation type="submission" date="2020-03" db="EMBL/GenBank/DDBJ databases">
        <title>Assessment of the enzymatic potential of alkaline-tolerant lipase obtained from Bacillus luteus H11 (technogenic soil) for the bioremediation of saline soils contaminated with petroleum substances.</title>
        <authorList>
            <person name="Kalwasinska A."/>
        </authorList>
    </citation>
    <scope>NUCLEOTIDE SEQUENCE [LARGE SCALE GENOMIC DNA]</scope>
    <source>
        <strain evidence="2 3">H11</strain>
    </source>
</reference>
<name>A0A969TX16_9BACI</name>
<feature type="transmembrane region" description="Helical" evidence="1">
    <location>
        <begin position="72"/>
        <end position="93"/>
    </location>
</feature>
<keyword evidence="1" id="KW-0812">Transmembrane</keyword>
<sequence>MFFGGNASEAPFTMFDWQHAAALALLAAAIAFVRLCKNCSPNRKLELTAALLLAGLEVWYQLWLFITGRWDIHHALPLELSNIMVIFTIVLLLTRNQFVFEVVFMAGIASAMMAFLTPVLSFGLPHARYFHFFLTHGAIIVTGFYFLWLHRFSLSFRSVWLTLLILNILLPFIWFVNRMTGGNYWFIMDRPDGTSLLDLFGGQPWHIIGMEVTAAAAFLLLWLIFGDWRKKPPA</sequence>
<feature type="transmembrane region" description="Helical" evidence="1">
    <location>
        <begin position="129"/>
        <end position="147"/>
    </location>
</feature>
<dbReference type="InterPro" id="IPR011737">
    <property type="entry name" value="CHP02206_TP0381"/>
</dbReference>
<feature type="transmembrane region" description="Helical" evidence="1">
    <location>
        <begin position="47"/>
        <end position="66"/>
    </location>
</feature>
<feature type="transmembrane region" description="Helical" evidence="1">
    <location>
        <begin position="205"/>
        <end position="225"/>
    </location>
</feature>
<feature type="transmembrane region" description="Helical" evidence="1">
    <location>
        <begin position="17"/>
        <end position="35"/>
    </location>
</feature>
<accession>A0A969TX16</accession>
<gene>
    <name evidence="2" type="ORF">HCN83_09525</name>
</gene>
<dbReference type="Proteomes" id="UP000752012">
    <property type="component" value="Unassembled WGS sequence"/>
</dbReference>
<evidence type="ECO:0000313" key="3">
    <source>
        <dbReference type="Proteomes" id="UP000752012"/>
    </source>
</evidence>
<keyword evidence="1" id="KW-1133">Transmembrane helix</keyword>
<feature type="transmembrane region" description="Helical" evidence="1">
    <location>
        <begin position="159"/>
        <end position="176"/>
    </location>
</feature>
<organism evidence="2 3">
    <name type="scientific">Alkalicoccus luteus</name>
    <dbReference type="NCBI Taxonomy" id="1237094"/>
    <lineage>
        <taxon>Bacteria</taxon>
        <taxon>Bacillati</taxon>
        <taxon>Bacillota</taxon>
        <taxon>Bacilli</taxon>
        <taxon>Bacillales</taxon>
        <taxon>Bacillaceae</taxon>
        <taxon>Alkalicoccus</taxon>
    </lineage>
</organism>
<evidence type="ECO:0000313" key="2">
    <source>
        <dbReference type="EMBL" id="NJP37824.1"/>
    </source>
</evidence>
<dbReference type="EMBL" id="JAATHJ010000012">
    <property type="protein sequence ID" value="NJP37824.1"/>
    <property type="molecule type" value="Genomic_DNA"/>
</dbReference>
<proteinExistence type="predicted"/>
<dbReference type="RefSeq" id="WP_168006706.1">
    <property type="nucleotide sequence ID" value="NZ_JAATHJ010000012.1"/>
</dbReference>
<protein>
    <submittedName>
        <fullName evidence="2">TIGR02206 family membrane protein</fullName>
    </submittedName>
</protein>